<keyword evidence="2" id="KW-1185">Reference proteome</keyword>
<name>A0A7J7JJI0_BUGNE</name>
<organism evidence="1 2">
    <name type="scientific">Bugula neritina</name>
    <name type="common">Brown bryozoan</name>
    <name type="synonym">Sertularia neritina</name>
    <dbReference type="NCBI Taxonomy" id="10212"/>
    <lineage>
        <taxon>Eukaryota</taxon>
        <taxon>Metazoa</taxon>
        <taxon>Spiralia</taxon>
        <taxon>Lophotrochozoa</taxon>
        <taxon>Bryozoa</taxon>
        <taxon>Gymnolaemata</taxon>
        <taxon>Cheilostomatida</taxon>
        <taxon>Flustrina</taxon>
        <taxon>Buguloidea</taxon>
        <taxon>Bugulidae</taxon>
        <taxon>Bugula</taxon>
    </lineage>
</organism>
<proteinExistence type="predicted"/>
<gene>
    <name evidence="1" type="ORF">EB796_015241</name>
</gene>
<sequence length="120" mass="13933">MGEQTISCCDEQRQPFHANVQAKYVTILPPRAESLVEARIVRPWNRQHAFLESKTYTDGVVIASALYHPQQQPKIYVRMLNPQRSQSQFHLEKCSPDAVLWSPLNLRNLKVLPQMHLNKK</sequence>
<reference evidence="1" key="1">
    <citation type="submission" date="2020-06" db="EMBL/GenBank/DDBJ databases">
        <title>Draft genome of Bugula neritina, a colonial animal packing powerful symbionts and potential medicines.</title>
        <authorList>
            <person name="Rayko M."/>
        </authorList>
    </citation>
    <scope>NUCLEOTIDE SEQUENCE [LARGE SCALE GENOMIC DNA]</scope>
    <source>
        <strain evidence="1">Kwan_BN1</strain>
    </source>
</reference>
<accession>A0A7J7JJI0</accession>
<evidence type="ECO:0000313" key="1">
    <source>
        <dbReference type="EMBL" id="KAF6026450.1"/>
    </source>
</evidence>
<protein>
    <submittedName>
        <fullName evidence="1">Uncharacterized protein</fullName>
    </submittedName>
</protein>
<comment type="caution">
    <text evidence="1">The sequence shown here is derived from an EMBL/GenBank/DDBJ whole genome shotgun (WGS) entry which is preliminary data.</text>
</comment>
<dbReference type="Proteomes" id="UP000593567">
    <property type="component" value="Unassembled WGS sequence"/>
</dbReference>
<dbReference type="AlphaFoldDB" id="A0A7J7JJI0"/>
<evidence type="ECO:0000313" key="2">
    <source>
        <dbReference type="Proteomes" id="UP000593567"/>
    </source>
</evidence>
<dbReference type="EMBL" id="VXIV02002274">
    <property type="protein sequence ID" value="KAF6026450.1"/>
    <property type="molecule type" value="Genomic_DNA"/>
</dbReference>